<evidence type="ECO:0000313" key="2">
    <source>
        <dbReference type="Proteomes" id="UP001057452"/>
    </source>
</evidence>
<accession>A0ACB9W588</accession>
<protein>
    <submittedName>
        <fullName evidence="1">Uncharacterized protein</fullName>
    </submittedName>
</protein>
<comment type="caution">
    <text evidence="1">The sequence shown here is derived from an EMBL/GenBank/DDBJ whole genome shotgun (WGS) entry which is preliminary data.</text>
</comment>
<gene>
    <name evidence="1" type="ORF">KUCAC02_000318</name>
</gene>
<organism evidence="1 2">
    <name type="scientific">Chaenocephalus aceratus</name>
    <name type="common">Blackfin icefish</name>
    <name type="synonym">Chaenichthys aceratus</name>
    <dbReference type="NCBI Taxonomy" id="36190"/>
    <lineage>
        <taxon>Eukaryota</taxon>
        <taxon>Metazoa</taxon>
        <taxon>Chordata</taxon>
        <taxon>Craniata</taxon>
        <taxon>Vertebrata</taxon>
        <taxon>Euteleostomi</taxon>
        <taxon>Actinopterygii</taxon>
        <taxon>Neopterygii</taxon>
        <taxon>Teleostei</taxon>
        <taxon>Neoteleostei</taxon>
        <taxon>Acanthomorphata</taxon>
        <taxon>Eupercaria</taxon>
        <taxon>Perciformes</taxon>
        <taxon>Notothenioidei</taxon>
        <taxon>Channichthyidae</taxon>
        <taxon>Chaenocephalus</taxon>
    </lineage>
</organism>
<reference evidence="1" key="1">
    <citation type="submission" date="2022-05" db="EMBL/GenBank/DDBJ databases">
        <title>Chromosome-level genome of Chaenocephalus aceratus.</title>
        <authorList>
            <person name="Park H."/>
        </authorList>
    </citation>
    <scope>NUCLEOTIDE SEQUENCE</scope>
    <source>
        <strain evidence="1">KU_202001</strain>
    </source>
</reference>
<dbReference type="Proteomes" id="UP001057452">
    <property type="component" value="Chromosome 18"/>
</dbReference>
<dbReference type="EMBL" id="CM043802">
    <property type="protein sequence ID" value="KAI4808253.1"/>
    <property type="molecule type" value="Genomic_DNA"/>
</dbReference>
<evidence type="ECO:0000313" key="1">
    <source>
        <dbReference type="EMBL" id="KAI4808253.1"/>
    </source>
</evidence>
<name>A0ACB9W588_CHAAC</name>
<proteinExistence type="predicted"/>
<keyword evidence="2" id="KW-1185">Reference proteome</keyword>
<sequence>MIGREKGAVSRMKEDNPELISYHCIIHQSVLCSSRSDEHAEIYTTSIEIATLLRKRRRLRSDSKRIGRRNARSLALFDPRAAEDDERYHAIRTAMICEYYGARRIPRSLGEQ</sequence>